<protein>
    <recommendedName>
        <fullName evidence="1">Integrase catalytic domain-containing protein</fullName>
    </recommendedName>
</protein>
<comment type="caution">
    <text evidence="2">The sequence shown here is derived from an EMBL/GenBank/DDBJ whole genome shotgun (WGS) entry which is preliminary data.</text>
</comment>
<gene>
    <name evidence="2" type="ORF">NN4_33370</name>
</gene>
<evidence type="ECO:0000313" key="3">
    <source>
        <dbReference type="Proteomes" id="UP000321424"/>
    </source>
</evidence>
<dbReference type="SUPFAM" id="SSF53098">
    <property type="entry name" value="Ribonuclease H-like"/>
    <property type="match status" value="1"/>
</dbReference>
<dbReference type="GO" id="GO:0003676">
    <property type="term" value="F:nucleic acid binding"/>
    <property type="evidence" value="ECO:0007669"/>
    <property type="project" value="InterPro"/>
</dbReference>
<dbReference type="InterPro" id="IPR050900">
    <property type="entry name" value="Transposase_IS3/IS150/IS904"/>
</dbReference>
<dbReference type="PROSITE" id="PS50994">
    <property type="entry name" value="INTEGRASE"/>
    <property type="match status" value="1"/>
</dbReference>
<dbReference type="InterPro" id="IPR012337">
    <property type="entry name" value="RNaseH-like_sf"/>
</dbReference>
<dbReference type="InterPro" id="IPR036397">
    <property type="entry name" value="RNaseH_sf"/>
</dbReference>
<feature type="domain" description="Integrase catalytic" evidence="1">
    <location>
        <begin position="1"/>
        <end position="94"/>
    </location>
</feature>
<dbReference type="InterPro" id="IPR001584">
    <property type="entry name" value="Integrase_cat-core"/>
</dbReference>
<dbReference type="PANTHER" id="PTHR46889:SF4">
    <property type="entry name" value="TRANSPOSASE INSO FOR INSERTION SEQUENCE ELEMENT IS911B-RELATED"/>
    <property type="match status" value="1"/>
</dbReference>
<keyword evidence="3" id="KW-1185">Reference proteome</keyword>
<evidence type="ECO:0000259" key="1">
    <source>
        <dbReference type="PROSITE" id="PS50994"/>
    </source>
</evidence>
<accession>A0A511MFG1</accession>
<proteinExistence type="predicted"/>
<name>A0A511MFG1_9NOCA</name>
<dbReference type="Proteomes" id="UP000321424">
    <property type="component" value="Unassembled WGS sequence"/>
</dbReference>
<sequence length="94" mass="10658">MLSALDMAIASRSPDATVLHSDHGSQFTSWAFSRRITEAGLVGSMGTIGDGYDNAMIESYWSRMQIELLDRKKWKTRTELVNAIFDYIGIFHNR</sequence>
<dbReference type="Gene3D" id="3.30.420.10">
    <property type="entry name" value="Ribonuclease H-like superfamily/Ribonuclease H"/>
    <property type="match status" value="1"/>
</dbReference>
<evidence type="ECO:0000313" key="2">
    <source>
        <dbReference type="EMBL" id="GEM38818.1"/>
    </source>
</evidence>
<dbReference type="EMBL" id="BJXA01000019">
    <property type="protein sequence ID" value="GEM38818.1"/>
    <property type="molecule type" value="Genomic_DNA"/>
</dbReference>
<dbReference type="PANTHER" id="PTHR46889">
    <property type="entry name" value="TRANSPOSASE INSF FOR INSERTION SEQUENCE IS3B-RELATED"/>
    <property type="match status" value="1"/>
</dbReference>
<dbReference type="GO" id="GO:0015074">
    <property type="term" value="P:DNA integration"/>
    <property type="evidence" value="ECO:0007669"/>
    <property type="project" value="InterPro"/>
</dbReference>
<organism evidence="2 3">
    <name type="scientific">Nocardia ninae NBRC 108245</name>
    <dbReference type="NCBI Taxonomy" id="1210091"/>
    <lineage>
        <taxon>Bacteria</taxon>
        <taxon>Bacillati</taxon>
        <taxon>Actinomycetota</taxon>
        <taxon>Actinomycetes</taxon>
        <taxon>Mycobacteriales</taxon>
        <taxon>Nocardiaceae</taxon>
        <taxon>Nocardia</taxon>
    </lineage>
</organism>
<dbReference type="AlphaFoldDB" id="A0A511MFG1"/>
<reference evidence="2 3" key="1">
    <citation type="submission" date="2019-07" db="EMBL/GenBank/DDBJ databases">
        <title>Whole genome shotgun sequence of Nocardia ninae NBRC 108245.</title>
        <authorList>
            <person name="Hosoyama A."/>
            <person name="Uohara A."/>
            <person name="Ohji S."/>
            <person name="Ichikawa N."/>
        </authorList>
    </citation>
    <scope>NUCLEOTIDE SEQUENCE [LARGE SCALE GENOMIC DNA]</scope>
    <source>
        <strain evidence="2 3">NBRC 108245</strain>
    </source>
</reference>